<gene>
    <name evidence="2" type="ORF">B0H63DRAFT_533434</name>
</gene>
<sequence length="492" mass="53227">MRTLVADRLFKARNNLDINGRPIIYAMSEPAIDPAAMMNALPGGGGAANNGLASLVNDADCPMPYQRFSVLLGKALELCNEVRSMGEQFLAALEKQDAEALAMLKARQDSTRQKMVIDVKALQRAEIIKTIESLQQTRDAVVAHLNYLLRLTGDPLDPGEIISAGVAAGLKTAADAMELTVGLLRAVPEVTAIAQPLGCGVSVKADAANASRRMKGIRGSVEIGSSLASVASIAFARVGALTRQLQERRMQANAKDPNAVETETWYRSKYTNDRLCAWLEGQLRALHFDLYGLAADICRRAERAFRFGRGDRIPGHFLRAGGYWNSSRVGLLAAQQLMLDLRYMRRLRSVAVSIPPHRRRRHIEDTGTFDLAFGGAGDGGGRYGPFEGAGAVSSWRLEMPPSAVRPFDYSTISDVVLHLWYTAVDGGPGSLEARNDLACEWSTFASVLSRTAAACTASLDLSGALATRLPFWARPGDVRIENFTVAVTSSDS</sequence>
<dbReference type="InterPro" id="IPR040840">
    <property type="entry name" value="TcA_TcB_BD"/>
</dbReference>
<dbReference type="EMBL" id="JAULSW010000001">
    <property type="protein sequence ID" value="KAK3395005.1"/>
    <property type="molecule type" value="Genomic_DNA"/>
</dbReference>
<proteinExistence type="predicted"/>
<dbReference type="Pfam" id="PF18276">
    <property type="entry name" value="TcA_TcB_BD"/>
    <property type="match status" value="2"/>
</dbReference>
<dbReference type="Proteomes" id="UP001285441">
    <property type="component" value="Unassembled WGS sequence"/>
</dbReference>
<comment type="caution">
    <text evidence="2">The sequence shown here is derived from an EMBL/GenBank/DDBJ whole genome shotgun (WGS) entry which is preliminary data.</text>
</comment>
<organism evidence="2 3">
    <name type="scientific">Podospora didyma</name>
    <dbReference type="NCBI Taxonomy" id="330526"/>
    <lineage>
        <taxon>Eukaryota</taxon>
        <taxon>Fungi</taxon>
        <taxon>Dikarya</taxon>
        <taxon>Ascomycota</taxon>
        <taxon>Pezizomycotina</taxon>
        <taxon>Sordariomycetes</taxon>
        <taxon>Sordariomycetidae</taxon>
        <taxon>Sordariales</taxon>
        <taxon>Podosporaceae</taxon>
        <taxon>Podospora</taxon>
    </lineage>
</organism>
<reference evidence="2" key="1">
    <citation type="journal article" date="2023" name="Mol. Phylogenet. Evol.">
        <title>Genome-scale phylogeny and comparative genomics of the fungal order Sordariales.</title>
        <authorList>
            <person name="Hensen N."/>
            <person name="Bonometti L."/>
            <person name="Westerberg I."/>
            <person name="Brannstrom I.O."/>
            <person name="Guillou S."/>
            <person name="Cros-Aarteil S."/>
            <person name="Calhoun S."/>
            <person name="Haridas S."/>
            <person name="Kuo A."/>
            <person name="Mondo S."/>
            <person name="Pangilinan J."/>
            <person name="Riley R."/>
            <person name="LaButti K."/>
            <person name="Andreopoulos B."/>
            <person name="Lipzen A."/>
            <person name="Chen C."/>
            <person name="Yan M."/>
            <person name="Daum C."/>
            <person name="Ng V."/>
            <person name="Clum A."/>
            <person name="Steindorff A."/>
            <person name="Ohm R.A."/>
            <person name="Martin F."/>
            <person name="Silar P."/>
            <person name="Natvig D.O."/>
            <person name="Lalanne C."/>
            <person name="Gautier V."/>
            <person name="Ament-Velasquez S.L."/>
            <person name="Kruys A."/>
            <person name="Hutchinson M.I."/>
            <person name="Powell A.J."/>
            <person name="Barry K."/>
            <person name="Miller A.N."/>
            <person name="Grigoriev I.V."/>
            <person name="Debuchy R."/>
            <person name="Gladieux P."/>
            <person name="Hiltunen Thoren M."/>
            <person name="Johannesson H."/>
        </authorList>
    </citation>
    <scope>NUCLEOTIDE SEQUENCE</scope>
    <source>
        <strain evidence="2">CBS 232.78</strain>
    </source>
</reference>
<reference evidence="2" key="2">
    <citation type="submission" date="2023-06" db="EMBL/GenBank/DDBJ databases">
        <authorList>
            <consortium name="Lawrence Berkeley National Laboratory"/>
            <person name="Haridas S."/>
            <person name="Hensen N."/>
            <person name="Bonometti L."/>
            <person name="Westerberg I."/>
            <person name="Brannstrom I.O."/>
            <person name="Guillou S."/>
            <person name="Cros-Aarteil S."/>
            <person name="Calhoun S."/>
            <person name="Kuo A."/>
            <person name="Mondo S."/>
            <person name="Pangilinan J."/>
            <person name="Riley R."/>
            <person name="LaButti K."/>
            <person name="Andreopoulos B."/>
            <person name="Lipzen A."/>
            <person name="Chen C."/>
            <person name="Yanf M."/>
            <person name="Daum C."/>
            <person name="Ng V."/>
            <person name="Clum A."/>
            <person name="Steindorff A."/>
            <person name="Ohm R."/>
            <person name="Martin F."/>
            <person name="Silar P."/>
            <person name="Natvig D."/>
            <person name="Lalanne C."/>
            <person name="Gautier V."/>
            <person name="Ament-velasquez S.L."/>
            <person name="Kruys A."/>
            <person name="Hutchinson M.I."/>
            <person name="Powell A.J."/>
            <person name="Barry K."/>
            <person name="Miller A.N."/>
            <person name="Grigoriev I.V."/>
            <person name="Debuchy R."/>
            <person name="Gladieux P."/>
            <person name="Thoren M.H."/>
            <person name="Johannesson H."/>
        </authorList>
    </citation>
    <scope>NUCLEOTIDE SEQUENCE</scope>
    <source>
        <strain evidence="2">CBS 232.78</strain>
    </source>
</reference>
<feature type="domain" description="Tc toxin complex TcA C-terminal TcB-binding" evidence="1">
    <location>
        <begin position="251"/>
        <end position="344"/>
    </location>
</feature>
<protein>
    <recommendedName>
        <fullName evidence="1">Tc toxin complex TcA C-terminal TcB-binding domain-containing protein</fullName>
    </recommendedName>
</protein>
<evidence type="ECO:0000259" key="1">
    <source>
        <dbReference type="Pfam" id="PF18276"/>
    </source>
</evidence>
<feature type="domain" description="Tc toxin complex TcA C-terminal TcB-binding" evidence="1">
    <location>
        <begin position="364"/>
        <end position="423"/>
    </location>
</feature>
<evidence type="ECO:0000313" key="3">
    <source>
        <dbReference type="Proteomes" id="UP001285441"/>
    </source>
</evidence>
<name>A0AAE0U904_9PEZI</name>
<evidence type="ECO:0000313" key="2">
    <source>
        <dbReference type="EMBL" id="KAK3395005.1"/>
    </source>
</evidence>
<dbReference type="AlphaFoldDB" id="A0AAE0U904"/>
<keyword evidence="3" id="KW-1185">Reference proteome</keyword>
<accession>A0AAE0U904</accession>